<feature type="coiled-coil region" evidence="1">
    <location>
        <begin position="76"/>
        <end position="103"/>
    </location>
</feature>
<reference evidence="3 4" key="1">
    <citation type="submission" date="2016-11" db="EMBL/GenBank/DDBJ databases">
        <authorList>
            <person name="Jaros S."/>
            <person name="Januszkiewicz K."/>
            <person name="Wedrychowicz H."/>
        </authorList>
    </citation>
    <scope>NUCLEOTIDE SEQUENCE [LARGE SCALE GENOMIC DNA]</scope>
    <source>
        <strain evidence="3 4">DSM 27406</strain>
    </source>
</reference>
<dbReference type="Proteomes" id="UP000184420">
    <property type="component" value="Unassembled WGS sequence"/>
</dbReference>
<proteinExistence type="predicted"/>
<name>A0A1M6XXM1_9BACT</name>
<dbReference type="STRING" id="1419482.SAMN05444266_10260"/>
<protein>
    <submittedName>
        <fullName evidence="3">Uncharacterized protein</fullName>
    </submittedName>
</protein>
<keyword evidence="2" id="KW-0472">Membrane</keyword>
<evidence type="ECO:0000313" key="4">
    <source>
        <dbReference type="Proteomes" id="UP000184420"/>
    </source>
</evidence>
<keyword evidence="1" id="KW-0175">Coiled coil</keyword>
<keyword evidence="4" id="KW-1185">Reference proteome</keyword>
<evidence type="ECO:0000256" key="1">
    <source>
        <dbReference type="SAM" id="Coils"/>
    </source>
</evidence>
<organism evidence="3 4">
    <name type="scientific">Chitinophaga jiangningensis</name>
    <dbReference type="NCBI Taxonomy" id="1419482"/>
    <lineage>
        <taxon>Bacteria</taxon>
        <taxon>Pseudomonadati</taxon>
        <taxon>Bacteroidota</taxon>
        <taxon>Chitinophagia</taxon>
        <taxon>Chitinophagales</taxon>
        <taxon>Chitinophagaceae</taxon>
        <taxon>Chitinophaga</taxon>
    </lineage>
</organism>
<gene>
    <name evidence="3" type="ORF">SAMN05444266_10260</name>
</gene>
<feature type="transmembrane region" description="Helical" evidence="2">
    <location>
        <begin position="6"/>
        <end position="28"/>
    </location>
</feature>
<sequence length="143" mass="16034">MISWTTYAMWLGLGLVIYYAVVVFFFKAKGSSILRIKRKAVEKKAVDDVLFKGKPTVQESNDVSTMAPVHSLVDELQALVNQAGKEKMEKDELSDRLKTLLNKYPGTKGSIYQNGITNLIEVIAEDQCGIHFSAEELSAMWDE</sequence>
<dbReference type="AlphaFoldDB" id="A0A1M6XXM1"/>
<keyword evidence="2" id="KW-1133">Transmembrane helix</keyword>
<dbReference type="OrthoDB" id="680497at2"/>
<accession>A0A1M6XXM1</accession>
<keyword evidence="2" id="KW-0812">Transmembrane</keyword>
<dbReference type="EMBL" id="FRBL01000002">
    <property type="protein sequence ID" value="SHL10609.1"/>
    <property type="molecule type" value="Genomic_DNA"/>
</dbReference>
<evidence type="ECO:0000313" key="3">
    <source>
        <dbReference type="EMBL" id="SHL10609.1"/>
    </source>
</evidence>
<evidence type="ECO:0000256" key="2">
    <source>
        <dbReference type="SAM" id="Phobius"/>
    </source>
</evidence>
<dbReference type="RefSeq" id="WP_143159833.1">
    <property type="nucleotide sequence ID" value="NZ_FRBL01000002.1"/>
</dbReference>